<feature type="domain" description="Leucine-rich repeat-containing N-terminal plant-type" evidence="10">
    <location>
        <begin position="78"/>
        <end position="115"/>
    </location>
</feature>
<dbReference type="SUPFAM" id="SSF52058">
    <property type="entry name" value="L domain-like"/>
    <property type="match status" value="2"/>
</dbReference>
<accession>A0ABM0WVR9</accession>
<sequence>MWTFLPWSTLVIVNKFFHLLCHVLVLLTMTNEDMRFKAKGFVRTSSITRPIQPLSFHMLRILLQCVLYTAVSEALCNPQDRESLLWFSGNVSSSVFPLNWNPSIDCCSWEGITCNDFPDSHITAISLPFRELYGKLPLSVLHLHHLSHLDLSHNRLSGHLLPGFLSSLDQLKFLDLSYNSLDGELPVEQTFRNGSNRHFLIQTVDLSSNFLQGEILSSSIFIQGSFDLISFNVSNNTFTGPIPSFMCKSSPELSKLDFSYNDFTGNIPQGLGRCSKLSVLQAGFNNLSGEIPSDIYNLSELEQLFLPVNHLSGKINDDIIYLKKLISLELYSNHLGGEIPIDIGQLSSLQSLQLHTNNIAGTVPPSLANCTNLIKLNLRLNQLEGTLSELDFSRFQSLIILDLGNNSFSGDFPWKVHSCKSLTAMRFASNKLTGQISPQVLELESLSFLSLSDNKLVNITGALRILQGCRKLSTLLIGKNFYNETFPSDKDLISSDGFPSLQIFGSGGSGLRGEIPAWLIKLKSLAVTDLSHNQLVGSIPGWLGTFPHLFYIDLSENLLSGELPKELFQLKALMSQKAYDETERNYLKLPVFVTPNNVTTHHQYNQLFSLPPAIYIRRNQLKGSIPVEVGQLKVLHVLEISHNYLSGNISHELSKLTNLERLDLSNNHLSGEIPWSLTSLHYMSYFNVANNSLDGPIPAGSQFDTFPQAHFEGNPLLCGGILVTSCKAPTKPPATTTDNEDVEELKGMFILGVATGFFVSYCFYWCFFARLSVLTSKVVFPVVS</sequence>
<feature type="transmembrane region" description="Helical" evidence="9">
    <location>
        <begin position="747"/>
        <end position="767"/>
    </location>
</feature>
<reference evidence="11" key="1">
    <citation type="journal article" date="2014" name="Nat. Commun.">
        <title>The emerging biofuel crop Camelina sativa retains a highly undifferentiated hexaploid genome structure.</title>
        <authorList>
            <person name="Kagale S."/>
            <person name="Koh C."/>
            <person name="Nixon J."/>
            <person name="Bollina V."/>
            <person name="Clarke W.E."/>
            <person name="Tuteja R."/>
            <person name="Spillane C."/>
            <person name="Robinson S.J."/>
            <person name="Links M.G."/>
            <person name="Clarke C."/>
            <person name="Higgins E.E."/>
            <person name="Huebert T."/>
            <person name="Sharpe A.G."/>
            <person name="Parkin I.A."/>
        </authorList>
    </citation>
    <scope>NUCLEOTIDE SEQUENCE [LARGE SCALE GENOMIC DNA]</scope>
    <source>
        <strain evidence="11">cv. DH55</strain>
    </source>
</reference>
<keyword evidence="3" id="KW-0677">Repeat</keyword>
<keyword evidence="1" id="KW-0433">Leucine-rich repeat</keyword>
<keyword evidence="11" id="KW-1185">Reference proteome</keyword>
<keyword evidence="7 9" id="KW-0472">Membrane</keyword>
<dbReference type="InterPro" id="IPR013210">
    <property type="entry name" value="LRR_N_plant-typ"/>
</dbReference>
<dbReference type="Gene3D" id="3.80.10.10">
    <property type="entry name" value="Ribonuclease Inhibitor"/>
    <property type="match status" value="4"/>
</dbReference>
<evidence type="ECO:0000313" key="11">
    <source>
        <dbReference type="Proteomes" id="UP000694864"/>
    </source>
</evidence>
<dbReference type="InterPro" id="IPR001611">
    <property type="entry name" value="Leu-rich_rpt"/>
</dbReference>
<dbReference type="Pfam" id="PF08263">
    <property type="entry name" value="LRRNT_2"/>
    <property type="match status" value="1"/>
</dbReference>
<dbReference type="PANTHER" id="PTHR48056:SF81">
    <property type="entry name" value="RECEPTOR PROTEIN-TYROSINE KINASE CEPR1"/>
    <property type="match status" value="1"/>
</dbReference>
<evidence type="ECO:0000256" key="4">
    <source>
        <dbReference type="ARBA" id="ARBA00022741"/>
    </source>
</evidence>
<keyword evidence="8" id="KW-0325">Glycoprotein</keyword>
<evidence type="ECO:0000256" key="9">
    <source>
        <dbReference type="SAM" id="Phobius"/>
    </source>
</evidence>
<dbReference type="Pfam" id="PF00560">
    <property type="entry name" value="LRR_1"/>
    <property type="match status" value="5"/>
</dbReference>
<name>A0ABM0WVR9_CAMSA</name>
<evidence type="ECO:0000256" key="5">
    <source>
        <dbReference type="ARBA" id="ARBA00022840"/>
    </source>
</evidence>
<dbReference type="InterPro" id="IPR050647">
    <property type="entry name" value="Plant_LRR-RLKs"/>
</dbReference>
<dbReference type="InterPro" id="IPR003591">
    <property type="entry name" value="Leu-rich_rpt_typical-subtyp"/>
</dbReference>
<dbReference type="Proteomes" id="UP000694864">
    <property type="component" value="Chromosome 17"/>
</dbReference>
<dbReference type="SMART" id="SM00369">
    <property type="entry name" value="LRR_TYP"/>
    <property type="match status" value="6"/>
</dbReference>
<dbReference type="InterPro" id="IPR032675">
    <property type="entry name" value="LRR_dom_sf"/>
</dbReference>
<dbReference type="PROSITE" id="PS51450">
    <property type="entry name" value="LRR"/>
    <property type="match status" value="1"/>
</dbReference>
<reference evidence="12" key="2">
    <citation type="submission" date="2025-08" db="UniProtKB">
        <authorList>
            <consortium name="RefSeq"/>
        </authorList>
    </citation>
    <scope>IDENTIFICATION</scope>
    <source>
        <tissue evidence="12">Leaf</tissue>
    </source>
</reference>
<evidence type="ECO:0000313" key="12">
    <source>
        <dbReference type="RefSeq" id="XP_010476870.2"/>
    </source>
</evidence>
<dbReference type="PANTHER" id="PTHR48056">
    <property type="entry name" value="LRR RECEPTOR-LIKE SERINE/THREONINE-PROTEIN KINASE-RELATED"/>
    <property type="match status" value="1"/>
</dbReference>
<evidence type="ECO:0000259" key="10">
    <source>
        <dbReference type="Pfam" id="PF08263"/>
    </source>
</evidence>
<feature type="transmembrane region" description="Helical" evidence="9">
    <location>
        <begin position="12"/>
        <end position="30"/>
    </location>
</feature>
<dbReference type="GeneID" id="104756055"/>
<evidence type="ECO:0000256" key="1">
    <source>
        <dbReference type="ARBA" id="ARBA00022614"/>
    </source>
</evidence>
<protein>
    <submittedName>
        <fullName evidence="12">Receptor-like protein 2</fullName>
    </submittedName>
</protein>
<evidence type="ECO:0000256" key="7">
    <source>
        <dbReference type="ARBA" id="ARBA00023136"/>
    </source>
</evidence>
<proteinExistence type="predicted"/>
<keyword evidence="4" id="KW-0547">Nucleotide-binding</keyword>
<evidence type="ECO:0000256" key="3">
    <source>
        <dbReference type="ARBA" id="ARBA00022737"/>
    </source>
</evidence>
<organism evidence="11 12">
    <name type="scientific">Camelina sativa</name>
    <name type="common">False flax</name>
    <name type="synonym">Myagrum sativum</name>
    <dbReference type="NCBI Taxonomy" id="90675"/>
    <lineage>
        <taxon>Eukaryota</taxon>
        <taxon>Viridiplantae</taxon>
        <taxon>Streptophyta</taxon>
        <taxon>Embryophyta</taxon>
        <taxon>Tracheophyta</taxon>
        <taxon>Spermatophyta</taxon>
        <taxon>Magnoliopsida</taxon>
        <taxon>eudicotyledons</taxon>
        <taxon>Gunneridae</taxon>
        <taxon>Pentapetalae</taxon>
        <taxon>rosids</taxon>
        <taxon>malvids</taxon>
        <taxon>Brassicales</taxon>
        <taxon>Brassicaceae</taxon>
        <taxon>Camelineae</taxon>
        <taxon>Camelina</taxon>
    </lineage>
</organism>
<dbReference type="PRINTS" id="PR00019">
    <property type="entry name" value="LEURICHRPT"/>
</dbReference>
<evidence type="ECO:0000256" key="2">
    <source>
        <dbReference type="ARBA" id="ARBA00022692"/>
    </source>
</evidence>
<keyword evidence="2 9" id="KW-0812">Transmembrane</keyword>
<keyword evidence="5" id="KW-0067">ATP-binding</keyword>
<evidence type="ECO:0000256" key="6">
    <source>
        <dbReference type="ARBA" id="ARBA00022989"/>
    </source>
</evidence>
<evidence type="ECO:0000256" key="8">
    <source>
        <dbReference type="ARBA" id="ARBA00023180"/>
    </source>
</evidence>
<gene>
    <name evidence="12" type="primary">LOC104756055</name>
</gene>
<keyword evidence="6 9" id="KW-1133">Transmembrane helix</keyword>
<dbReference type="RefSeq" id="XP_010476870.2">
    <property type="nucleotide sequence ID" value="XM_010478568.2"/>
</dbReference>